<evidence type="ECO:0000256" key="5">
    <source>
        <dbReference type="ARBA" id="ARBA00023172"/>
    </source>
</evidence>
<protein>
    <recommendedName>
        <fullName evidence="3">Recombination-associated protein RdgC</fullName>
    </recommendedName>
</protein>
<comment type="caution">
    <text evidence="6">The sequence shown here is derived from an EMBL/GenBank/DDBJ whole genome shotgun (WGS) entry which is preliminary data.</text>
</comment>
<keyword evidence="5" id="KW-0233">DNA recombination</keyword>
<dbReference type="Pfam" id="PF04381">
    <property type="entry name" value="RdgC"/>
    <property type="match status" value="1"/>
</dbReference>
<dbReference type="EMBL" id="JAUZVY010000001">
    <property type="protein sequence ID" value="MDP4527843.1"/>
    <property type="molecule type" value="Genomic_DNA"/>
</dbReference>
<proteinExistence type="inferred from homology"/>
<evidence type="ECO:0000313" key="7">
    <source>
        <dbReference type="Proteomes" id="UP001236258"/>
    </source>
</evidence>
<dbReference type="NCBIfam" id="NF001464">
    <property type="entry name" value="PRK00321.1-5"/>
    <property type="match status" value="1"/>
</dbReference>
<dbReference type="RefSeq" id="WP_305944035.1">
    <property type="nucleotide sequence ID" value="NZ_JAUZVY010000001.1"/>
</dbReference>
<dbReference type="InterPro" id="IPR007476">
    <property type="entry name" value="RdgC"/>
</dbReference>
<sequence length="298" mass="33376">MWFKNCRIYQLSSPVTVDKASLEQALHEFRFKPCSGQQPSSQGFSFPFESVQNYCYQNQQYLFFALKRQEKILPAAVVQDEMQPKIEALTTEKGRPLSRKEKDSIKEEVTFSLLPRAFSKTQSVIACLDLNKQRIIINTSSSSRAEDVLALLRKALGSLPALPWLDPYRLSDALQHWLQAQQLPASFQLGHEVELKAPDEEGAKVRFSNHLLSTDEVLSHLQDKAVIRLELVQEEGISLKVCEDGSVKSLRFHDSISSKNDELGFEDAEARLAADSLLMASTLTAALDHIAAAVTPAE</sequence>
<organism evidence="6 7">
    <name type="scientific">Alkalimonas delamerensis</name>
    <dbReference type="NCBI Taxonomy" id="265981"/>
    <lineage>
        <taxon>Bacteria</taxon>
        <taxon>Pseudomonadati</taxon>
        <taxon>Pseudomonadota</taxon>
        <taxon>Gammaproteobacteria</taxon>
        <taxon>Alkalimonas</taxon>
    </lineage>
</organism>
<comment type="similarity">
    <text evidence="2">Belongs to the RdgC family.</text>
</comment>
<dbReference type="PANTHER" id="PTHR38103:SF1">
    <property type="entry name" value="RECOMBINATION-ASSOCIATED PROTEIN RDGC"/>
    <property type="match status" value="1"/>
</dbReference>
<keyword evidence="7" id="KW-1185">Reference proteome</keyword>
<evidence type="ECO:0000256" key="4">
    <source>
        <dbReference type="ARBA" id="ARBA00022490"/>
    </source>
</evidence>
<name>A0ABT9GLJ8_9GAMM</name>
<dbReference type="PANTHER" id="PTHR38103">
    <property type="entry name" value="RECOMBINATION-ASSOCIATED PROTEIN RDGC"/>
    <property type="match status" value="1"/>
</dbReference>
<reference evidence="6 7" key="1">
    <citation type="submission" date="2023-08" db="EMBL/GenBank/DDBJ databases">
        <authorList>
            <person name="Joshi A."/>
            <person name="Thite S."/>
        </authorList>
    </citation>
    <scope>NUCLEOTIDE SEQUENCE [LARGE SCALE GENOMIC DNA]</scope>
    <source>
        <strain evidence="6 7">1E1</strain>
    </source>
</reference>
<comment type="subcellular location">
    <subcellularLocation>
        <location evidence="1">Cytoplasm</location>
        <location evidence="1">Nucleoid</location>
    </subcellularLocation>
</comment>
<evidence type="ECO:0000256" key="2">
    <source>
        <dbReference type="ARBA" id="ARBA00008657"/>
    </source>
</evidence>
<evidence type="ECO:0000313" key="6">
    <source>
        <dbReference type="EMBL" id="MDP4527843.1"/>
    </source>
</evidence>
<accession>A0ABT9GLJ8</accession>
<keyword evidence="4" id="KW-0963">Cytoplasm</keyword>
<dbReference type="Proteomes" id="UP001236258">
    <property type="component" value="Unassembled WGS sequence"/>
</dbReference>
<evidence type="ECO:0000256" key="1">
    <source>
        <dbReference type="ARBA" id="ARBA00004453"/>
    </source>
</evidence>
<evidence type="ECO:0000256" key="3">
    <source>
        <dbReference type="ARBA" id="ARBA00022296"/>
    </source>
</evidence>
<gene>
    <name evidence="6" type="ORF">Q3O59_02195</name>
</gene>